<dbReference type="PANTHER" id="PTHR30146">
    <property type="entry name" value="LACI-RELATED TRANSCRIPTIONAL REPRESSOR"/>
    <property type="match status" value="1"/>
</dbReference>
<dbReference type="PATRIC" id="fig|13690.10.peg.3702"/>
<dbReference type="Gene3D" id="3.40.50.2300">
    <property type="match status" value="2"/>
</dbReference>
<evidence type="ECO:0000259" key="5">
    <source>
        <dbReference type="PROSITE" id="PS50932"/>
    </source>
</evidence>
<dbReference type="InterPro" id="IPR046335">
    <property type="entry name" value="LacI/GalR-like_sensor"/>
</dbReference>
<evidence type="ECO:0000256" key="1">
    <source>
        <dbReference type="ARBA" id="ARBA00023015"/>
    </source>
</evidence>
<dbReference type="SUPFAM" id="SSF47413">
    <property type="entry name" value="lambda repressor-like DNA-binding domains"/>
    <property type="match status" value="1"/>
</dbReference>
<dbReference type="SMART" id="SM00354">
    <property type="entry name" value="HTH_LACI"/>
    <property type="match status" value="1"/>
</dbReference>
<dbReference type="PANTHER" id="PTHR30146:SF153">
    <property type="entry name" value="LACTOSE OPERON REPRESSOR"/>
    <property type="match status" value="1"/>
</dbReference>
<feature type="domain" description="HTH lacI-type" evidence="5">
    <location>
        <begin position="13"/>
        <end position="67"/>
    </location>
</feature>
<dbReference type="EMBL" id="JGVR01000024">
    <property type="protein sequence ID" value="KEZ17117.1"/>
    <property type="molecule type" value="Genomic_DNA"/>
</dbReference>
<dbReference type="RefSeq" id="WP_037521341.1">
    <property type="nucleotide sequence ID" value="NZ_DAMCJX010000020.1"/>
</dbReference>
<comment type="caution">
    <text evidence="6">The sequence shown here is derived from an EMBL/GenBank/DDBJ whole genome shotgun (WGS) entry which is preliminary data.</text>
</comment>
<dbReference type="eggNOG" id="COG1609">
    <property type="taxonomic scope" value="Bacteria"/>
</dbReference>
<dbReference type="PRINTS" id="PR00036">
    <property type="entry name" value="HTHLACI"/>
</dbReference>
<organism evidence="6 7">
    <name type="scientific">Sphingobium yanoikuyae</name>
    <name type="common">Sphingomonas yanoikuyae</name>
    <dbReference type="NCBI Taxonomy" id="13690"/>
    <lineage>
        <taxon>Bacteria</taxon>
        <taxon>Pseudomonadati</taxon>
        <taxon>Pseudomonadota</taxon>
        <taxon>Alphaproteobacteria</taxon>
        <taxon>Sphingomonadales</taxon>
        <taxon>Sphingomonadaceae</taxon>
        <taxon>Sphingobium</taxon>
    </lineage>
</organism>
<name>A0A084EGM5_SPHYA</name>
<sequence length="357" mass="38307">MEARSSRRQRNAPTINDVAKHAGVSPMTVSRVINGEQVVRAATKEKVEAAIAALNYSPSAAARSLAGGDETRIGLLYSNPSASYLSEFLVGSLDQSSRAGIDLVVEKWDEQTAIKAVVDHLVRGRIDGVVLPPPLCDHEAMIDALREAGIPAVVVATGHAPASLAAVSIDDRGAAYEMTRHLIGLGHNRIGFIKGHPNLSASEERYQGYIRALGDAGIALDDALVEQGFFTYRSGLDAAEHILARDNPPTAIFASNDDMAAATVAIAHRNGLDVPGDLTVCGFDDTSLATTIWPELTTIRQPISAMSRAAVDLLVRHIKGRRAQSEDGPPHMLLDYELVRRQSDAAPRLRPKHKGRK</sequence>
<dbReference type="GO" id="GO:0000976">
    <property type="term" value="F:transcription cis-regulatory region binding"/>
    <property type="evidence" value="ECO:0007669"/>
    <property type="project" value="TreeGrafter"/>
</dbReference>
<dbReference type="InterPro" id="IPR028082">
    <property type="entry name" value="Peripla_BP_I"/>
</dbReference>
<evidence type="ECO:0000256" key="3">
    <source>
        <dbReference type="ARBA" id="ARBA00023163"/>
    </source>
</evidence>
<accession>A0A084EGM5</accession>
<evidence type="ECO:0000313" key="7">
    <source>
        <dbReference type="Proteomes" id="UP000028534"/>
    </source>
</evidence>
<feature type="compositionally biased region" description="Basic residues" evidence="4">
    <location>
        <begin position="1"/>
        <end position="10"/>
    </location>
</feature>
<dbReference type="AlphaFoldDB" id="A0A084EGM5"/>
<dbReference type="PROSITE" id="PS50932">
    <property type="entry name" value="HTH_LACI_2"/>
    <property type="match status" value="1"/>
</dbReference>
<dbReference type="STRING" id="13690.AX777_03385"/>
<gene>
    <name evidence="6" type="ORF">CP98_03615</name>
</gene>
<keyword evidence="3" id="KW-0804">Transcription</keyword>
<dbReference type="CDD" id="cd01392">
    <property type="entry name" value="HTH_LacI"/>
    <property type="match status" value="1"/>
</dbReference>
<evidence type="ECO:0000256" key="2">
    <source>
        <dbReference type="ARBA" id="ARBA00023125"/>
    </source>
</evidence>
<dbReference type="SUPFAM" id="SSF53822">
    <property type="entry name" value="Periplasmic binding protein-like I"/>
    <property type="match status" value="1"/>
</dbReference>
<evidence type="ECO:0000313" key="6">
    <source>
        <dbReference type="EMBL" id="KEZ17117.1"/>
    </source>
</evidence>
<dbReference type="PROSITE" id="PS00356">
    <property type="entry name" value="HTH_LACI_1"/>
    <property type="match status" value="1"/>
</dbReference>
<keyword evidence="1" id="KW-0805">Transcription regulation</keyword>
<feature type="region of interest" description="Disordered" evidence="4">
    <location>
        <begin position="1"/>
        <end position="20"/>
    </location>
</feature>
<dbReference type="Gene3D" id="1.10.260.40">
    <property type="entry name" value="lambda repressor-like DNA-binding domains"/>
    <property type="match status" value="1"/>
</dbReference>
<dbReference type="Proteomes" id="UP000028534">
    <property type="component" value="Unassembled WGS sequence"/>
</dbReference>
<proteinExistence type="predicted"/>
<reference evidence="6 7" key="1">
    <citation type="submission" date="2014-03" db="EMBL/GenBank/DDBJ databases">
        <title>Genome sequence of Sphingobium yanoikuyae B1.</title>
        <authorList>
            <person name="Gan H.M."/>
            <person name="Gan H.Y."/>
            <person name="Savka M.A."/>
        </authorList>
    </citation>
    <scope>NUCLEOTIDE SEQUENCE [LARGE SCALE GENOMIC DNA]</scope>
    <source>
        <strain evidence="6 7">B1</strain>
    </source>
</reference>
<dbReference type="GO" id="GO:0003700">
    <property type="term" value="F:DNA-binding transcription factor activity"/>
    <property type="evidence" value="ECO:0007669"/>
    <property type="project" value="TreeGrafter"/>
</dbReference>
<dbReference type="Pfam" id="PF13377">
    <property type="entry name" value="Peripla_BP_3"/>
    <property type="match status" value="1"/>
</dbReference>
<dbReference type="InterPro" id="IPR000843">
    <property type="entry name" value="HTH_LacI"/>
</dbReference>
<dbReference type="InterPro" id="IPR010982">
    <property type="entry name" value="Lambda_DNA-bd_dom_sf"/>
</dbReference>
<dbReference type="Pfam" id="PF00356">
    <property type="entry name" value="LacI"/>
    <property type="match status" value="1"/>
</dbReference>
<keyword evidence="2" id="KW-0238">DNA-binding</keyword>
<dbReference type="CDD" id="cd01545">
    <property type="entry name" value="PBP1_SalR"/>
    <property type="match status" value="1"/>
</dbReference>
<protein>
    <submittedName>
        <fullName evidence="6">Transcriptional regulator</fullName>
    </submittedName>
</protein>
<evidence type="ECO:0000256" key="4">
    <source>
        <dbReference type="SAM" id="MobiDB-lite"/>
    </source>
</evidence>